<organism evidence="2">
    <name type="scientific">uncultured Caudovirales phage</name>
    <dbReference type="NCBI Taxonomy" id="2100421"/>
    <lineage>
        <taxon>Viruses</taxon>
        <taxon>Duplodnaviria</taxon>
        <taxon>Heunggongvirae</taxon>
        <taxon>Uroviricota</taxon>
        <taxon>Caudoviricetes</taxon>
        <taxon>Peduoviridae</taxon>
        <taxon>Maltschvirus</taxon>
        <taxon>Maltschvirus maltsch</taxon>
    </lineage>
</organism>
<dbReference type="CDD" id="cd02976">
    <property type="entry name" value="NrdH"/>
    <property type="match status" value="1"/>
</dbReference>
<dbReference type="PANTHER" id="PTHR34386:SF1">
    <property type="entry name" value="GLUTAREDOXIN-LIKE PROTEIN NRDH"/>
    <property type="match status" value="1"/>
</dbReference>
<accession>A0A6J5NAT8</accession>
<dbReference type="InterPro" id="IPR036249">
    <property type="entry name" value="Thioredoxin-like_sf"/>
</dbReference>
<dbReference type="PANTHER" id="PTHR34386">
    <property type="entry name" value="GLUTAREDOXIN"/>
    <property type="match status" value="1"/>
</dbReference>
<dbReference type="InterPro" id="IPR002109">
    <property type="entry name" value="Glutaredoxin"/>
</dbReference>
<dbReference type="InterPro" id="IPR051548">
    <property type="entry name" value="Grx-like_ET"/>
</dbReference>
<gene>
    <name evidence="2" type="ORF">UFOVP609_24</name>
</gene>
<sequence>MTKVPVTVYTLPNCVQCVQTKRQFDKLGIDYAEVNLEDHPDKVAEFTTQGLTAAPIVTTDVKVWSGFRIGKIESLANYIRSIERETAK</sequence>
<name>A0A6J5NAT8_9CAUD</name>
<dbReference type="GO" id="GO:0009055">
    <property type="term" value="F:electron transfer activity"/>
    <property type="evidence" value="ECO:0007669"/>
    <property type="project" value="TreeGrafter"/>
</dbReference>
<proteinExistence type="predicted"/>
<evidence type="ECO:0000259" key="1">
    <source>
        <dbReference type="Pfam" id="PF00462"/>
    </source>
</evidence>
<dbReference type="SUPFAM" id="SSF52833">
    <property type="entry name" value="Thioredoxin-like"/>
    <property type="match status" value="1"/>
</dbReference>
<feature type="domain" description="Glutaredoxin" evidence="1">
    <location>
        <begin position="6"/>
        <end position="58"/>
    </location>
</feature>
<dbReference type="PROSITE" id="PS51354">
    <property type="entry name" value="GLUTAREDOXIN_2"/>
    <property type="match status" value="1"/>
</dbReference>
<dbReference type="EMBL" id="LR796588">
    <property type="protein sequence ID" value="CAB4152709.1"/>
    <property type="molecule type" value="Genomic_DNA"/>
</dbReference>
<protein>
    <submittedName>
        <fullName evidence="2">GrxC Glutaredoxin and related proteins</fullName>
    </submittedName>
</protein>
<reference evidence="2" key="1">
    <citation type="submission" date="2020-04" db="EMBL/GenBank/DDBJ databases">
        <authorList>
            <person name="Chiriac C."/>
            <person name="Salcher M."/>
            <person name="Ghai R."/>
            <person name="Kavagutti S V."/>
        </authorList>
    </citation>
    <scope>NUCLEOTIDE SEQUENCE</scope>
</reference>
<evidence type="ECO:0000313" key="2">
    <source>
        <dbReference type="EMBL" id="CAB4152709.1"/>
    </source>
</evidence>
<dbReference type="Gene3D" id="3.40.30.10">
    <property type="entry name" value="Glutaredoxin"/>
    <property type="match status" value="1"/>
</dbReference>
<dbReference type="Pfam" id="PF00462">
    <property type="entry name" value="Glutaredoxin"/>
    <property type="match status" value="1"/>
</dbReference>